<evidence type="ECO:0000259" key="1">
    <source>
        <dbReference type="Pfam" id="PF00561"/>
    </source>
</evidence>
<evidence type="ECO:0000313" key="2">
    <source>
        <dbReference type="EMBL" id="GAH84749.1"/>
    </source>
</evidence>
<dbReference type="Pfam" id="PF00561">
    <property type="entry name" value="Abhydrolase_1"/>
    <property type="match status" value="1"/>
</dbReference>
<proteinExistence type="predicted"/>
<feature type="non-terminal residue" evidence="2">
    <location>
        <position position="157"/>
    </location>
</feature>
<reference evidence="2" key="1">
    <citation type="journal article" date="2014" name="Front. Microbiol.">
        <title>High frequency of phylogenetically diverse reductive dehalogenase-homologous genes in deep subseafloor sedimentary metagenomes.</title>
        <authorList>
            <person name="Kawai M."/>
            <person name="Futagami T."/>
            <person name="Toyoda A."/>
            <person name="Takaki Y."/>
            <person name="Nishi S."/>
            <person name="Hori S."/>
            <person name="Arai W."/>
            <person name="Tsubouchi T."/>
            <person name="Morono Y."/>
            <person name="Uchiyama I."/>
            <person name="Ito T."/>
            <person name="Fujiyama A."/>
            <person name="Inagaki F."/>
            <person name="Takami H."/>
        </authorList>
    </citation>
    <scope>NUCLEOTIDE SEQUENCE</scope>
    <source>
        <strain evidence="2">Expedition CK06-06</strain>
    </source>
</reference>
<dbReference type="EMBL" id="BARU01045117">
    <property type="protein sequence ID" value="GAH84749.1"/>
    <property type="molecule type" value="Genomic_DNA"/>
</dbReference>
<dbReference type="InterPro" id="IPR000073">
    <property type="entry name" value="AB_hydrolase_1"/>
</dbReference>
<comment type="caution">
    <text evidence="2">The sequence shown here is derived from an EMBL/GenBank/DDBJ whole genome shotgun (WGS) entry which is preliminary data.</text>
</comment>
<dbReference type="AlphaFoldDB" id="X1K370"/>
<accession>X1K370</accession>
<dbReference type="SUPFAM" id="SSF53474">
    <property type="entry name" value="alpha/beta-Hydrolases"/>
    <property type="match status" value="1"/>
</dbReference>
<protein>
    <recommendedName>
        <fullName evidence="1">AB hydrolase-1 domain-containing protein</fullName>
    </recommendedName>
</protein>
<gene>
    <name evidence="2" type="ORF">S03H2_68580</name>
</gene>
<feature type="domain" description="AB hydrolase-1" evidence="1">
    <location>
        <begin position="32"/>
        <end position="155"/>
    </location>
</feature>
<organism evidence="2">
    <name type="scientific">marine sediment metagenome</name>
    <dbReference type="NCBI Taxonomy" id="412755"/>
    <lineage>
        <taxon>unclassified sequences</taxon>
        <taxon>metagenomes</taxon>
        <taxon>ecological metagenomes</taxon>
    </lineage>
</organism>
<dbReference type="Gene3D" id="3.40.50.1820">
    <property type="entry name" value="alpha/beta hydrolase"/>
    <property type="match status" value="1"/>
</dbReference>
<name>X1K370_9ZZZZ</name>
<dbReference type="InterPro" id="IPR029058">
    <property type="entry name" value="AB_hydrolase_fold"/>
</dbReference>
<sequence>MRAAREYPVPGKLVDIGGRRLQIDCRGSGSPTVVFEAGLDTHGSLSWAAVQDDVAKTTRACAYSRAGIMWSDPHAGPQNGTTVVADLHALLANAGEKPPFVLVGHSLGGPYVMTYTKNYGDQVAGLVFVDASHPDQLQRFQAVNPKGEKERAAEENQ</sequence>